<dbReference type="Proteomes" id="UP001140234">
    <property type="component" value="Unassembled WGS sequence"/>
</dbReference>
<sequence length="261" mass="26972">MSIFSVFSRGGSSAPDHGSQGQAQHEHGATGAADGYYTPTDSPQPTSRSFSPATTAALDQLQGGVSELLGQVDFSSSDLNPVASPSGIEYLTLEDGPAFTGGVVPSRGWSDDLCYGTGTMYILGLSTGGAWGFLEGMRGQHGVNFKLRVNSVLNSMTRRGPFVGNSLGILAMFYNSLNSMIGAYRGTRDQYNSVGAAALSGMLFKIGSGPRASLISALICTGAVGAYQAGVSAYGNYRERKASGAMLAPPPEPQLADTAAM</sequence>
<name>A0ACC1K0L1_9FUNG</name>
<accession>A0ACC1K0L1</accession>
<proteinExistence type="predicted"/>
<evidence type="ECO:0000313" key="2">
    <source>
        <dbReference type="Proteomes" id="UP001140234"/>
    </source>
</evidence>
<reference evidence="1" key="1">
    <citation type="submission" date="2022-07" db="EMBL/GenBank/DDBJ databases">
        <title>Phylogenomic reconstructions and comparative analyses of Kickxellomycotina fungi.</title>
        <authorList>
            <person name="Reynolds N.K."/>
            <person name="Stajich J.E."/>
            <person name="Barry K."/>
            <person name="Grigoriev I.V."/>
            <person name="Crous P."/>
            <person name="Smith M.E."/>
        </authorList>
    </citation>
    <scope>NUCLEOTIDE SEQUENCE</scope>
    <source>
        <strain evidence="1">CBS 109366</strain>
    </source>
</reference>
<organism evidence="1 2">
    <name type="scientific">Coemansia nantahalensis</name>
    <dbReference type="NCBI Taxonomy" id="2789366"/>
    <lineage>
        <taxon>Eukaryota</taxon>
        <taxon>Fungi</taxon>
        <taxon>Fungi incertae sedis</taxon>
        <taxon>Zoopagomycota</taxon>
        <taxon>Kickxellomycotina</taxon>
        <taxon>Kickxellomycetes</taxon>
        <taxon>Kickxellales</taxon>
        <taxon>Kickxellaceae</taxon>
        <taxon>Coemansia</taxon>
    </lineage>
</organism>
<protein>
    <submittedName>
        <fullName evidence="1">Mitochondrial import inner membrane translocase subunit tim23</fullName>
    </submittedName>
</protein>
<dbReference type="EMBL" id="JANBUJ010000622">
    <property type="protein sequence ID" value="KAJ2770969.1"/>
    <property type="molecule type" value="Genomic_DNA"/>
</dbReference>
<gene>
    <name evidence="1" type="primary">TIM23</name>
    <name evidence="1" type="ORF">IWQ57_002419</name>
</gene>
<evidence type="ECO:0000313" key="1">
    <source>
        <dbReference type="EMBL" id="KAJ2770969.1"/>
    </source>
</evidence>
<comment type="caution">
    <text evidence="1">The sequence shown here is derived from an EMBL/GenBank/DDBJ whole genome shotgun (WGS) entry which is preliminary data.</text>
</comment>
<keyword evidence="2" id="KW-1185">Reference proteome</keyword>